<dbReference type="InterPro" id="IPR036950">
    <property type="entry name" value="PBP_transglycosylase"/>
</dbReference>
<feature type="compositionally biased region" description="Low complexity" evidence="9">
    <location>
        <begin position="916"/>
        <end position="937"/>
    </location>
</feature>
<feature type="compositionally biased region" description="Basic and acidic residues" evidence="9">
    <location>
        <begin position="967"/>
        <end position="979"/>
    </location>
</feature>
<evidence type="ECO:0000313" key="14">
    <source>
        <dbReference type="Proteomes" id="UP001206128"/>
    </source>
</evidence>
<feature type="domain" description="Glycosyl transferase family 51" evidence="12">
    <location>
        <begin position="336"/>
        <end position="499"/>
    </location>
</feature>
<name>A0AAE3GKH0_9PSEU</name>
<dbReference type="Gene3D" id="3.40.710.10">
    <property type="entry name" value="DD-peptidase/beta-lactamase superfamily"/>
    <property type="match status" value="1"/>
</dbReference>
<dbReference type="Gene3D" id="1.10.3810.10">
    <property type="entry name" value="Biosynthetic peptidoglycan transglycosylase-like"/>
    <property type="match status" value="1"/>
</dbReference>
<evidence type="ECO:0000256" key="7">
    <source>
        <dbReference type="ARBA" id="ARBA00034000"/>
    </source>
</evidence>
<comment type="catalytic activity">
    <reaction evidence="7">
        <text>Preferential cleavage: (Ac)2-L-Lys-D-Ala-|-D-Ala. Also transpeptidation of peptidyl-alanyl moieties that are N-acyl substituents of D-alanine.</text>
        <dbReference type="EC" id="3.4.16.4"/>
    </reaction>
</comment>
<feature type="compositionally biased region" description="Gly residues" evidence="9">
    <location>
        <begin position="981"/>
        <end position="992"/>
    </location>
</feature>
<keyword evidence="3" id="KW-0328">Glycosyltransferase</keyword>
<feature type="region of interest" description="Disordered" evidence="9">
    <location>
        <begin position="1"/>
        <end position="220"/>
    </location>
</feature>
<dbReference type="SUPFAM" id="SSF56601">
    <property type="entry name" value="beta-lactamase/transpeptidase-like"/>
    <property type="match status" value="1"/>
</dbReference>
<evidence type="ECO:0000256" key="1">
    <source>
        <dbReference type="ARBA" id="ARBA00022645"/>
    </source>
</evidence>
<dbReference type="Pfam" id="PF00912">
    <property type="entry name" value="Transgly"/>
    <property type="match status" value="1"/>
</dbReference>
<dbReference type="PANTHER" id="PTHR32282:SF34">
    <property type="entry name" value="PENICILLIN-BINDING PROTEIN 1A"/>
    <property type="match status" value="1"/>
</dbReference>
<dbReference type="GO" id="GO:0008658">
    <property type="term" value="F:penicillin binding"/>
    <property type="evidence" value="ECO:0007669"/>
    <property type="project" value="InterPro"/>
</dbReference>
<evidence type="ECO:0000259" key="11">
    <source>
        <dbReference type="Pfam" id="PF00905"/>
    </source>
</evidence>
<keyword evidence="6" id="KW-0511">Multifunctional enzyme</keyword>
<keyword evidence="4" id="KW-0808">Transferase</keyword>
<dbReference type="InterPro" id="IPR012338">
    <property type="entry name" value="Beta-lactam/transpept-like"/>
</dbReference>
<dbReference type="GO" id="GO:0030288">
    <property type="term" value="C:outer membrane-bounded periplasmic space"/>
    <property type="evidence" value="ECO:0007669"/>
    <property type="project" value="TreeGrafter"/>
</dbReference>
<dbReference type="InterPro" id="IPR001264">
    <property type="entry name" value="Glyco_trans_51"/>
</dbReference>
<dbReference type="EMBL" id="JAMTCK010000016">
    <property type="protein sequence ID" value="MCP2168894.1"/>
    <property type="molecule type" value="Genomic_DNA"/>
</dbReference>
<accession>A0AAE3GKH0</accession>
<protein>
    <submittedName>
        <fullName evidence="13">Membrane carboxypeptidase (Penicillin-binding protein)</fullName>
    </submittedName>
</protein>
<feature type="compositionally biased region" description="Pro residues" evidence="9">
    <location>
        <begin position="106"/>
        <end position="124"/>
    </location>
</feature>
<evidence type="ECO:0000313" key="13">
    <source>
        <dbReference type="EMBL" id="MCP2168894.1"/>
    </source>
</evidence>
<dbReference type="GO" id="GO:0006508">
    <property type="term" value="P:proteolysis"/>
    <property type="evidence" value="ECO:0007669"/>
    <property type="project" value="UniProtKB-KW"/>
</dbReference>
<feature type="compositionally biased region" description="Gly residues" evidence="9">
    <location>
        <begin position="125"/>
        <end position="164"/>
    </location>
</feature>
<keyword evidence="10" id="KW-0812">Transmembrane</keyword>
<dbReference type="GO" id="GO:0008955">
    <property type="term" value="F:peptidoglycan glycosyltransferase activity"/>
    <property type="evidence" value="ECO:0007669"/>
    <property type="project" value="UniProtKB-EC"/>
</dbReference>
<dbReference type="Pfam" id="PF00905">
    <property type="entry name" value="Transpeptidase"/>
    <property type="match status" value="1"/>
</dbReference>
<proteinExistence type="predicted"/>
<keyword evidence="10" id="KW-1133">Transmembrane helix</keyword>
<comment type="caution">
    <text evidence="13">The sequence shown here is derived from an EMBL/GenBank/DDBJ whole genome shotgun (WGS) entry which is preliminary data.</text>
</comment>
<evidence type="ECO:0000256" key="8">
    <source>
        <dbReference type="ARBA" id="ARBA00049902"/>
    </source>
</evidence>
<keyword evidence="1 13" id="KW-0121">Carboxypeptidase</keyword>
<evidence type="ECO:0000256" key="6">
    <source>
        <dbReference type="ARBA" id="ARBA00023268"/>
    </source>
</evidence>
<dbReference type="GO" id="GO:0009252">
    <property type="term" value="P:peptidoglycan biosynthetic process"/>
    <property type="evidence" value="ECO:0007669"/>
    <property type="project" value="TreeGrafter"/>
</dbReference>
<comment type="catalytic activity">
    <reaction evidence="8">
        <text>[GlcNAc-(1-&gt;4)-Mur2Ac(oyl-L-Ala-gamma-D-Glu-L-Lys-D-Ala-D-Ala)](n)-di-trans,octa-cis-undecaprenyl diphosphate + beta-D-GlcNAc-(1-&gt;4)-Mur2Ac(oyl-L-Ala-gamma-D-Glu-L-Lys-D-Ala-D-Ala)-di-trans,octa-cis-undecaprenyl diphosphate = [GlcNAc-(1-&gt;4)-Mur2Ac(oyl-L-Ala-gamma-D-Glu-L-Lys-D-Ala-D-Ala)](n+1)-di-trans,octa-cis-undecaprenyl diphosphate + di-trans,octa-cis-undecaprenyl diphosphate + H(+)</text>
        <dbReference type="Rhea" id="RHEA:23708"/>
        <dbReference type="Rhea" id="RHEA-COMP:9602"/>
        <dbReference type="Rhea" id="RHEA-COMP:9603"/>
        <dbReference type="ChEBI" id="CHEBI:15378"/>
        <dbReference type="ChEBI" id="CHEBI:58405"/>
        <dbReference type="ChEBI" id="CHEBI:60033"/>
        <dbReference type="ChEBI" id="CHEBI:78435"/>
        <dbReference type="EC" id="2.4.99.28"/>
    </reaction>
</comment>
<dbReference type="InterPro" id="IPR001460">
    <property type="entry name" value="PCN-bd_Tpept"/>
</dbReference>
<feature type="region of interest" description="Disordered" evidence="9">
    <location>
        <begin position="897"/>
        <end position="1015"/>
    </location>
</feature>
<dbReference type="SUPFAM" id="SSF53955">
    <property type="entry name" value="Lysozyme-like"/>
    <property type="match status" value="1"/>
</dbReference>
<feature type="domain" description="Penicillin-binding protein transpeptidase" evidence="11">
    <location>
        <begin position="590"/>
        <end position="860"/>
    </location>
</feature>
<feature type="compositionally biased region" description="Basic and acidic residues" evidence="9">
    <location>
        <begin position="1"/>
        <end position="12"/>
    </location>
</feature>
<keyword evidence="14" id="KW-1185">Reference proteome</keyword>
<sequence>MNDQRDDRHRGGEPQWPTGEDPDAPGSSARRGSADESQERTGHWTPLWDDDDEPGSSSGGTRGAGRVNPDWPSSDRSSPNRPTFDRSDPVDRSGPNRGQPGLPNGPMRPPLGGPPGPGGRPGTPPGGFAGPGGPGGPRRPGGPGAPLGPGGPGGPGGPPGMGGPGRPPGPPNTMRMGGPGGPPGPGGMPPGSRPPGHPGQPPRVNPAEQSTDFIPPAPEPIQREPALLTHREPDPDDDVVAQQFSDGLPDDADADDVDLSAEEARRLRKKKIWRRIRRTCYVLFALGIITPVAAFFIAYQFVEVKSPDAVIAEQNKTVPIYYSDGTTLFTQLSAADGGNRQMVAANDIPQDFKNALVAAEDKSFYSNNGFSMWSVARSVWFQVTGTGVGGGSGLTQQYVKKATGNDDPTYTRKFIELVQAYKMSQTYDKNDILAAYANIVYFGRGAYGIGAAAQAYYGKQVNELTKQECAQLAGMVQLPGRFKDMDYVKYRYEYTIGRMKDDGYATPEEAAAEWPKPKDWEDTKVGALNGPKRMIQERVIEELDDEKISLDDAYRKGYKITLSIDKDAQAAAEKAVHDQMDDEPKNLHTSLVAINPETGGIVAYYGGEEGTGLDWAQALQQPGSSFKPFDLVAALRKGIGLGVRYSSLGPYTAQGLKINNAQTHYDCDPECTIREAMRESINTTFSAMVLEDVGTSAVAQAAHDAGIPEEIKGKKTLVGENGGPPDINIAIGGGKTLVRTVDMAAAYATFAADGIKRAPTFVQKVEDPTTGGLALNRDTKPAEPAFDKTDSTKNADIARTVTESLVTGPDRWNIELDGGKRQAAAKTGTQQCDSSACAPRDNSKAWTVGYTKEVSTAVCVCADGTEAIKDKARQPISGGGLPGKVWQQFMNDYLKGKPKSTFPKVTKAIGQSKDTPLSTPPSSSSNPPSSSSGSSVPSVPPSDDHGRPGHDDDDSSVPPSGPSSSKSNERCTDWPRCEIEGSGGPTPPGRGGEQNNLTGVNGGGGGLPDGRIEGQ</sequence>
<reference evidence="13" key="1">
    <citation type="submission" date="2022-06" db="EMBL/GenBank/DDBJ databases">
        <title>Genomic Encyclopedia of Archaeal and Bacterial Type Strains, Phase II (KMG-II): from individual species to whole genera.</title>
        <authorList>
            <person name="Goeker M."/>
        </authorList>
    </citation>
    <scope>NUCLEOTIDE SEQUENCE</scope>
    <source>
        <strain evidence="13">DSM 43935</strain>
    </source>
</reference>
<evidence type="ECO:0000256" key="9">
    <source>
        <dbReference type="SAM" id="MobiDB-lite"/>
    </source>
</evidence>
<feature type="compositionally biased region" description="Basic and acidic residues" evidence="9">
    <location>
        <begin position="32"/>
        <end position="42"/>
    </location>
</feature>
<feature type="compositionally biased region" description="Low complexity" evidence="9">
    <location>
        <begin position="956"/>
        <end position="966"/>
    </location>
</feature>
<evidence type="ECO:0000259" key="12">
    <source>
        <dbReference type="Pfam" id="PF00912"/>
    </source>
</evidence>
<feature type="transmembrane region" description="Helical" evidence="10">
    <location>
        <begin position="279"/>
        <end position="302"/>
    </location>
</feature>
<dbReference type="GO" id="GO:0009002">
    <property type="term" value="F:serine-type D-Ala-D-Ala carboxypeptidase activity"/>
    <property type="evidence" value="ECO:0007669"/>
    <property type="project" value="UniProtKB-EC"/>
</dbReference>
<keyword evidence="5" id="KW-0378">Hydrolase</keyword>
<keyword evidence="10" id="KW-0472">Membrane</keyword>
<gene>
    <name evidence="13" type="ORF">LX83_005774</name>
</gene>
<dbReference type="InterPro" id="IPR023346">
    <property type="entry name" value="Lysozyme-like_dom_sf"/>
</dbReference>
<dbReference type="InterPro" id="IPR050396">
    <property type="entry name" value="Glycosyltr_51/Transpeptidase"/>
</dbReference>
<keyword evidence="2" id="KW-0645">Protease</keyword>
<dbReference type="PANTHER" id="PTHR32282">
    <property type="entry name" value="BINDING PROTEIN TRANSPEPTIDASE, PUTATIVE-RELATED"/>
    <property type="match status" value="1"/>
</dbReference>
<evidence type="ECO:0000256" key="10">
    <source>
        <dbReference type="SAM" id="Phobius"/>
    </source>
</evidence>
<feature type="compositionally biased region" description="Pro residues" evidence="9">
    <location>
        <begin position="180"/>
        <end position="204"/>
    </location>
</feature>
<dbReference type="AlphaFoldDB" id="A0AAE3GKH0"/>
<evidence type="ECO:0000256" key="5">
    <source>
        <dbReference type="ARBA" id="ARBA00022801"/>
    </source>
</evidence>
<evidence type="ECO:0000256" key="2">
    <source>
        <dbReference type="ARBA" id="ARBA00022670"/>
    </source>
</evidence>
<dbReference type="Proteomes" id="UP001206128">
    <property type="component" value="Unassembled WGS sequence"/>
</dbReference>
<evidence type="ECO:0000256" key="3">
    <source>
        <dbReference type="ARBA" id="ARBA00022676"/>
    </source>
</evidence>
<evidence type="ECO:0000256" key="4">
    <source>
        <dbReference type="ARBA" id="ARBA00022679"/>
    </source>
</evidence>
<organism evidence="13 14">
    <name type="scientific">Goodfellowiella coeruleoviolacea</name>
    <dbReference type="NCBI Taxonomy" id="334858"/>
    <lineage>
        <taxon>Bacteria</taxon>
        <taxon>Bacillati</taxon>
        <taxon>Actinomycetota</taxon>
        <taxon>Actinomycetes</taxon>
        <taxon>Pseudonocardiales</taxon>
        <taxon>Pseudonocardiaceae</taxon>
        <taxon>Goodfellowiella</taxon>
    </lineage>
</organism>